<dbReference type="EMBL" id="JAVALS010000001">
    <property type="protein sequence ID" value="MDP5225952.1"/>
    <property type="molecule type" value="Genomic_DNA"/>
</dbReference>
<evidence type="ECO:0000313" key="3">
    <source>
        <dbReference type="EMBL" id="MDP5225952.1"/>
    </source>
</evidence>
<feature type="compositionally biased region" description="Basic residues" evidence="1">
    <location>
        <begin position="88"/>
        <end position="100"/>
    </location>
</feature>
<evidence type="ECO:0000313" key="4">
    <source>
        <dbReference type="Proteomes" id="UP001232725"/>
    </source>
</evidence>
<proteinExistence type="predicted"/>
<gene>
    <name evidence="3" type="ORF">Q9R02_02165</name>
</gene>
<keyword evidence="4" id="KW-1185">Reference proteome</keyword>
<dbReference type="Proteomes" id="UP001232725">
    <property type="component" value="Unassembled WGS sequence"/>
</dbReference>
<organism evidence="3 4">
    <name type="scientific">Arthrobacter horti</name>
    <dbReference type="NCBI Taxonomy" id="3068273"/>
    <lineage>
        <taxon>Bacteria</taxon>
        <taxon>Bacillati</taxon>
        <taxon>Actinomycetota</taxon>
        <taxon>Actinomycetes</taxon>
        <taxon>Micrococcales</taxon>
        <taxon>Micrococcaceae</taxon>
        <taxon>Arthrobacter</taxon>
    </lineage>
</organism>
<keyword evidence="2" id="KW-1133">Transmembrane helix</keyword>
<evidence type="ECO:0000256" key="1">
    <source>
        <dbReference type="SAM" id="MobiDB-lite"/>
    </source>
</evidence>
<accession>A0ABT9IKZ2</accession>
<feature type="compositionally biased region" description="Basic and acidic residues" evidence="1">
    <location>
        <begin position="76"/>
        <end position="87"/>
    </location>
</feature>
<name>A0ABT9IKZ2_9MICC</name>
<comment type="caution">
    <text evidence="3">The sequence shown here is derived from an EMBL/GenBank/DDBJ whole genome shotgun (WGS) entry which is preliminary data.</text>
</comment>
<keyword evidence="2" id="KW-0472">Membrane</keyword>
<keyword evidence="2" id="KW-0812">Transmembrane</keyword>
<reference evidence="3 4" key="1">
    <citation type="submission" date="2023-08" db="EMBL/GenBank/DDBJ databases">
        <title>Arthrobacter horti sp. nov., isolated from forest soil.</title>
        <authorList>
            <person name="Park M."/>
        </authorList>
    </citation>
    <scope>NUCLEOTIDE SEQUENCE [LARGE SCALE GENOMIC DNA]</scope>
    <source>
        <strain evidence="3 4">YJM1</strain>
    </source>
</reference>
<evidence type="ECO:0000256" key="2">
    <source>
        <dbReference type="SAM" id="Phobius"/>
    </source>
</evidence>
<dbReference type="RefSeq" id="WP_305994987.1">
    <property type="nucleotide sequence ID" value="NZ_JAVALS010000001.1"/>
</dbReference>
<sequence>MPWWSWIVIWVVLLALTALLFVLLGIKLFRQFTKMMHELGTAADMLARLDSGADPAPAGREPVVLGIYEEPGDMKTRYDAGKAERREERRKRRVARRTAAHRPQNLRDLGL</sequence>
<protein>
    <submittedName>
        <fullName evidence="3">Uncharacterized protein</fullName>
    </submittedName>
</protein>
<feature type="region of interest" description="Disordered" evidence="1">
    <location>
        <begin position="76"/>
        <end position="111"/>
    </location>
</feature>
<feature type="transmembrane region" description="Helical" evidence="2">
    <location>
        <begin position="6"/>
        <end position="26"/>
    </location>
</feature>